<keyword evidence="2" id="KW-0472">Membrane</keyword>
<feature type="region of interest" description="Disordered" evidence="1">
    <location>
        <begin position="79"/>
        <end position="100"/>
    </location>
</feature>
<protein>
    <submittedName>
        <fullName evidence="3">Uncharacterized protein</fullName>
    </submittedName>
</protein>
<reference evidence="4" key="1">
    <citation type="submission" date="2020-03" db="EMBL/GenBank/DDBJ databases">
        <title>Whole-genome sequence of the purple nonsulfur bacterium Rhodocyclus tenuis DSM112.</title>
        <authorList>
            <person name="Kyndt J.A."/>
            <person name="Meyer T.E."/>
        </authorList>
    </citation>
    <scope>NUCLEOTIDE SEQUENCE [LARGE SCALE GENOMIC DNA]</scope>
    <source>
        <strain evidence="4">DSM 112</strain>
    </source>
</reference>
<dbReference type="EMBL" id="JAATWB010000001">
    <property type="protein sequence ID" value="NJA88173.1"/>
    <property type="molecule type" value="Genomic_DNA"/>
</dbReference>
<keyword evidence="2" id="KW-0812">Transmembrane</keyword>
<evidence type="ECO:0000313" key="4">
    <source>
        <dbReference type="Proteomes" id="UP000720344"/>
    </source>
</evidence>
<feature type="transmembrane region" description="Helical" evidence="2">
    <location>
        <begin position="20"/>
        <end position="40"/>
    </location>
</feature>
<proteinExistence type="predicted"/>
<gene>
    <name evidence="3" type="ORF">HCX48_02915</name>
</gene>
<comment type="caution">
    <text evidence="3">The sequence shown here is derived from an EMBL/GenBank/DDBJ whole genome shotgun (WGS) entry which is preliminary data.</text>
</comment>
<sequence>MTSPLKVFAFLDATGKWDPALPFVLGGTVVIAAISFHWILKRQRPAFHQQFHLNPPPRSGASAGIGAVRHRLGNLRQLPRTGNRLARGTRQSRNDDFPDRTGDRNLLHFLVAKRRKATANPVRLEARFAKVISLSQPRSLRAKGVSTF</sequence>
<name>A0ABX0WI94_9RHOO</name>
<organism evidence="3 4">
    <name type="scientific">Rhodocyclus gracilis</name>
    <dbReference type="NCBI Taxonomy" id="2929842"/>
    <lineage>
        <taxon>Bacteria</taxon>
        <taxon>Pseudomonadati</taxon>
        <taxon>Pseudomonadota</taxon>
        <taxon>Betaproteobacteria</taxon>
        <taxon>Rhodocyclales</taxon>
        <taxon>Rhodocyclaceae</taxon>
        <taxon>Rhodocyclus</taxon>
    </lineage>
</organism>
<keyword evidence="2" id="KW-1133">Transmembrane helix</keyword>
<keyword evidence="4" id="KW-1185">Reference proteome</keyword>
<dbReference type="InterPro" id="IPR046513">
    <property type="entry name" value="DUF6691"/>
</dbReference>
<evidence type="ECO:0000313" key="3">
    <source>
        <dbReference type="EMBL" id="NJA88173.1"/>
    </source>
</evidence>
<accession>A0ABX0WI94</accession>
<evidence type="ECO:0000256" key="2">
    <source>
        <dbReference type="SAM" id="Phobius"/>
    </source>
</evidence>
<dbReference type="Pfam" id="PF20398">
    <property type="entry name" value="DUF6691"/>
    <property type="match status" value="1"/>
</dbReference>
<evidence type="ECO:0000256" key="1">
    <source>
        <dbReference type="SAM" id="MobiDB-lite"/>
    </source>
</evidence>
<dbReference type="Proteomes" id="UP000720344">
    <property type="component" value="Unassembled WGS sequence"/>
</dbReference>